<dbReference type="SUPFAM" id="SSF55729">
    <property type="entry name" value="Acyl-CoA N-acyltransferases (Nat)"/>
    <property type="match status" value="1"/>
</dbReference>
<proteinExistence type="predicted"/>
<accession>A0A0M5KYK5</accession>
<keyword evidence="3" id="KW-1185">Reference proteome</keyword>
<dbReference type="STRING" id="361183.AMC99_01393"/>
<evidence type="ECO:0000313" key="2">
    <source>
        <dbReference type="EMBL" id="ALE16687.1"/>
    </source>
</evidence>
<evidence type="ECO:0000313" key="3">
    <source>
        <dbReference type="Proteomes" id="UP000057938"/>
    </source>
</evidence>
<dbReference type="EMBL" id="CP012669">
    <property type="protein sequence ID" value="ALE16687.1"/>
    <property type="molecule type" value="Genomic_DNA"/>
</dbReference>
<evidence type="ECO:0000259" key="1">
    <source>
        <dbReference type="PROSITE" id="PS51186"/>
    </source>
</evidence>
<protein>
    <submittedName>
        <fullName evidence="2">Histone acetyltransferase HPA2 and related acetyltransferase</fullName>
    </submittedName>
</protein>
<dbReference type="Pfam" id="PF00583">
    <property type="entry name" value="Acetyltransf_1"/>
    <property type="match status" value="1"/>
</dbReference>
<dbReference type="Proteomes" id="UP000057938">
    <property type="component" value="Chromosome"/>
</dbReference>
<dbReference type="InterPro" id="IPR016181">
    <property type="entry name" value="Acyl_CoA_acyltransferase"/>
</dbReference>
<gene>
    <name evidence="2" type="ORF">AMC99_01393</name>
</gene>
<dbReference type="GO" id="GO:0016747">
    <property type="term" value="F:acyltransferase activity, transferring groups other than amino-acyl groups"/>
    <property type="evidence" value="ECO:0007669"/>
    <property type="project" value="InterPro"/>
</dbReference>
<dbReference type="Gene3D" id="3.40.630.30">
    <property type="match status" value="1"/>
</dbReference>
<keyword evidence="2" id="KW-0808">Transferase</keyword>
<name>A0A0M5KYK5_9SPHN</name>
<dbReference type="InterPro" id="IPR000182">
    <property type="entry name" value="GNAT_dom"/>
</dbReference>
<dbReference type="KEGG" id="aep:AMC99_01393"/>
<sequence length="178" mass="20095">MVMTAPAQDIEHVLITRSGLTLSVRSAVPEDERRLEEFFEQVSEEDRRFRFLNAQPHVGHEQLRPIVEADHFRSESFLAFEAESGEMVASGLLACDKPLEIAEIAVSVRSDYRNRGVGWAMLDLLAGEAQRRGVREVIAIEDRDNHAAIELEREKGFEPRAFEGDPHLVILAKSFEPA</sequence>
<dbReference type="CDD" id="cd04301">
    <property type="entry name" value="NAT_SF"/>
    <property type="match status" value="1"/>
</dbReference>
<organism evidence="2 3">
    <name type="scientific">Altererythrobacter epoxidivorans</name>
    <dbReference type="NCBI Taxonomy" id="361183"/>
    <lineage>
        <taxon>Bacteria</taxon>
        <taxon>Pseudomonadati</taxon>
        <taxon>Pseudomonadota</taxon>
        <taxon>Alphaproteobacteria</taxon>
        <taxon>Sphingomonadales</taxon>
        <taxon>Erythrobacteraceae</taxon>
        <taxon>Altererythrobacter</taxon>
    </lineage>
</organism>
<reference evidence="2 3" key="1">
    <citation type="submission" date="2015-09" db="EMBL/GenBank/DDBJ databases">
        <title>Complete genome sequence of a benzo[a]pyrene-degrading bacterium Altererythrobacter epoxidivorans CGMCC 1.7731T.</title>
        <authorList>
            <person name="Li Z."/>
            <person name="Cheng H."/>
            <person name="Huo Y."/>
            <person name="Xu X."/>
        </authorList>
    </citation>
    <scope>NUCLEOTIDE SEQUENCE [LARGE SCALE GENOMIC DNA]</scope>
    <source>
        <strain evidence="2 3">CGMCC 1.7731</strain>
    </source>
</reference>
<feature type="domain" description="N-acetyltransferase" evidence="1">
    <location>
        <begin position="22"/>
        <end position="176"/>
    </location>
</feature>
<dbReference type="PATRIC" id="fig|361183.4.peg.1366"/>
<dbReference type="AlphaFoldDB" id="A0A0M5KYK5"/>
<dbReference type="PROSITE" id="PS51186">
    <property type="entry name" value="GNAT"/>
    <property type="match status" value="1"/>
</dbReference>